<dbReference type="InterPro" id="IPR001638">
    <property type="entry name" value="Solute-binding_3/MltF_N"/>
</dbReference>
<accession>A0A1M4SWD5</accession>
<organism evidence="9 10">
    <name type="scientific">Vibrio gazogenes DSM 21264 = NBRC 103151</name>
    <dbReference type="NCBI Taxonomy" id="1123492"/>
    <lineage>
        <taxon>Bacteria</taxon>
        <taxon>Pseudomonadati</taxon>
        <taxon>Pseudomonadota</taxon>
        <taxon>Gammaproteobacteria</taxon>
        <taxon>Vibrionales</taxon>
        <taxon>Vibrionaceae</taxon>
        <taxon>Vibrio</taxon>
    </lineage>
</organism>
<comment type="similarity">
    <text evidence="2 6">Belongs to the bacterial solute-binding protein 3 family.</text>
</comment>
<evidence type="ECO:0000256" key="6">
    <source>
        <dbReference type="RuleBase" id="RU003744"/>
    </source>
</evidence>
<dbReference type="RefSeq" id="WP_072954401.1">
    <property type="nucleotide sequence ID" value="NZ_FQUH01000001.1"/>
</dbReference>
<gene>
    <name evidence="9" type="ORF">SAMN02745781_00179</name>
</gene>
<feature type="chain" id="PRO_5009907401" evidence="7">
    <location>
        <begin position="22"/>
        <end position="259"/>
    </location>
</feature>
<dbReference type="PROSITE" id="PS01039">
    <property type="entry name" value="SBP_BACTERIAL_3"/>
    <property type="match status" value="1"/>
</dbReference>
<protein>
    <submittedName>
        <fullName evidence="9">Histidine transport system substrate-binding protein</fullName>
    </submittedName>
</protein>
<keyword evidence="3" id="KW-0813">Transport</keyword>
<dbReference type="Proteomes" id="UP000184159">
    <property type="component" value="Unassembled WGS sequence"/>
</dbReference>
<keyword evidence="5" id="KW-0574">Periplasm</keyword>
<evidence type="ECO:0000256" key="4">
    <source>
        <dbReference type="ARBA" id="ARBA00022729"/>
    </source>
</evidence>
<sequence>MKRITNLSLLLLTLAAPFVQAADQPLVRLGVEPGYAPFEMKKPDGTLTGFDIDLGKEICKRIDAHCVWVESDFDGLIPSLKAKKIDAILSSMSITPQRQQEIDFTDKLYGTPARLITAKGVVLQPTAASLGGKRVGVFQGTTAETYAKEQWAPKGVDVVTYQNQDLVYADLVNGRLDAAFQDAVAASDGFLNRPVGKGFAFSGPEVNDEKYFGVGAGIGVRKADQALKNQINAALRDMHKDGTYDAIAKQYFDFDIYGK</sequence>
<dbReference type="InterPro" id="IPR005768">
    <property type="entry name" value="Lys_Arg_Orn-bd"/>
</dbReference>
<evidence type="ECO:0000259" key="8">
    <source>
        <dbReference type="SMART" id="SM00062"/>
    </source>
</evidence>
<dbReference type="InterPro" id="IPR018313">
    <property type="entry name" value="SBP_3_CS"/>
</dbReference>
<evidence type="ECO:0000256" key="1">
    <source>
        <dbReference type="ARBA" id="ARBA00004418"/>
    </source>
</evidence>
<feature type="signal peptide" evidence="7">
    <location>
        <begin position="1"/>
        <end position="21"/>
    </location>
</feature>
<evidence type="ECO:0000256" key="5">
    <source>
        <dbReference type="ARBA" id="ARBA00022764"/>
    </source>
</evidence>
<dbReference type="AlphaFoldDB" id="A0A1M4SWD5"/>
<dbReference type="CDD" id="cd13703">
    <property type="entry name" value="PBP2_HisJ_LAO"/>
    <property type="match status" value="1"/>
</dbReference>
<comment type="subcellular location">
    <subcellularLocation>
        <location evidence="1">Periplasm</location>
    </subcellularLocation>
</comment>
<evidence type="ECO:0000313" key="9">
    <source>
        <dbReference type="EMBL" id="SHE36505.1"/>
    </source>
</evidence>
<dbReference type="NCBIfam" id="TIGR01096">
    <property type="entry name" value="3A0103s03R"/>
    <property type="match status" value="1"/>
</dbReference>
<dbReference type="PANTHER" id="PTHR35936:SF13">
    <property type="entry name" value="HISTIDINE-BINDING PERIPLASMIC PROTEIN"/>
    <property type="match status" value="1"/>
</dbReference>
<keyword evidence="10" id="KW-1185">Reference proteome</keyword>
<dbReference type="Pfam" id="PF00497">
    <property type="entry name" value="SBP_bac_3"/>
    <property type="match status" value="1"/>
</dbReference>
<dbReference type="PANTHER" id="PTHR35936">
    <property type="entry name" value="MEMBRANE-BOUND LYTIC MUREIN TRANSGLYCOSYLASE F"/>
    <property type="match status" value="1"/>
</dbReference>
<feature type="domain" description="Solute-binding protein family 3/N-terminal" evidence="8">
    <location>
        <begin position="26"/>
        <end position="255"/>
    </location>
</feature>
<evidence type="ECO:0000256" key="2">
    <source>
        <dbReference type="ARBA" id="ARBA00010333"/>
    </source>
</evidence>
<name>A0A1M4SWD5_VIBGA</name>
<dbReference type="Gene3D" id="3.40.190.10">
    <property type="entry name" value="Periplasmic binding protein-like II"/>
    <property type="match status" value="2"/>
</dbReference>
<dbReference type="EMBL" id="FQUH01000001">
    <property type="protein sequence ID" value="SHE36505.1"/>
    <property type="molecule type" value="Genomic_DNA"/>
</dbReference>
<dbReference type="GO" id="GO:0030288">
    <property type="term" value="C:outer membrane-bounded periplasmic space"/>
    <property type="evidence" value="ECO:0007669"/>
    <property type="project" value="InterPro"/>
</dbReference>
<evidence type="ECO:0000256" key="7">
    <source>
        <dbReference type="SAM" id="SignalP"/>
    </source>
</evidence>
<proteinExistence type="inferred from homology"/>
<keyword evidence="4 7" id="KW-0732">Signal</keyword>
<dbReference type="SMART" id="SM00062">
    <property type="entry name" value="PBPb"/>
    <property type="match status" value="1"/>
</dbReference>
<reference evidence="10" key="1">
    <citation type="submission" date="2016-11" db="EMBL/GenBank/DDBJ databases">
        <authorList>
            <person name="Varghese N."/>
            <person name="Submissions S."/>
        </authorList>
    </citation>
    <scope>NUCLEOTIDE SEQUENCE [LARGE SCALE GENOMIC DNA]</scope>
    <source>
        <strain evidence="10">DSM 21264</strain>
    </source>
</reference>
<dbReference type="SUPFAM" id="SSF53850">
    <property type="entry name" value="Periplasmic binding protein-like II"/>
    <property type="match status" value="1"/>
</dbReference>
<evidence type="ECO:0000256" key="3">
    <source>
        <dbReference type="ARBA" id="ARBA00022448"/>
    </source>
</evidence>
<evidence type="ECO:0000313" key="10">
    <source>
        <dbReference type="Proteomes" id="UP000184159"/>
    </source>
</evidence>